<evidence type="ECO:0000256" key="3">
    <source>
        <dbReference type="ARBA" id="ARBA00022692"/>
    </source>
</evidence>
<accession>A0A0A2FS24</accession>
<reference evidence="9 11" key="2">
    <citation type="submission" date="2018-06" db="EMBL/GenBank/DDBJ databases">
        <authorList>
            <consortium name="Pathogen Informatics"/>
            <person name="Doyle S."/>
        </authorList>
    </citation>
    <scope>NUCLEOTIDE SEQUENCE [LARGE SCALE GENOMIC DNA]</scope>
    <source>
        <strain evidence="9 11">NCTC12858</strain>
    </source>
</reference>
<keyword evidence="11" id="KW-1185">Reference proteome</keyword>
<keyword evidence="3 6" id="KW-0812">Transmembrane</keyword>
<evidence type="ECO:0000313" key="11">
    <source>
        <dbReference type="Proteomes" id="UP000249300"/>
    </source>
</evidence>
<reference evidence="8 10" key="1">
    <citation type="submission" date="2014-08" db="EMBL/GenBank/DDBJ databases">
        <title>Porphyromonas crevioricanis strain:COT-253_OH1447 Genome sequencing.</title>
        <authorList>
            <person name="Wallis C."/>
            <person name="Deusch O."/>
            <person name="O'Flynn C."/>
            <person name="Davis I."/>
            <person name="Jospin G."/>
            <person name="Darling A.E."/>
            <person name="Coil D.A."/>
            <person name="Alexiev A."/>
            <person name="Horsfall A."/>
            <person name="Kirkwood N."/>
            <person name="Harris S."/>
            <person name="Eisen J.A."/>
        </authorList>
    </citation>
    <scope>NUCLEOTIDE SEQUENCE [LARGE SCALE GENOMIC DNA]</scope>
    <source>
        <strain evidence="10">COT-253 OH1447</strain>
        <strain evidence="8">COT-253_OH1447</strain>
    </source>
</reference>
<dbReference type="eggNOG" id="COG2246">
    <property type="taxonomic scope" value="Bacteria"/>
</dbReference>
<dbReference type="AlphaFoldDB" id="A0A0A2FS24"/>
<feature type="domain" description="GtrA/DPMS transmembrane" evidence="7">
    <location>
        <begin position="12"/>
        <end position="126"/>
    </location>
</feature>
<dbReference type="OrthoDB" id="1042425at2"/>
<dbReference type="EMBL" id="LS483447">
    <property type="protein sequence ID" value="SQH72332.1"/>
    <property type="molecule type" value="Genomic_DNA"/>
</dbReference>
<evidence type="ECO:0000256" key="6">
    <source>
        <dbReference type="SAM" id="Phobius"/>
    </source>
</evidence>
<dbReference type="KEGG" id="pcre:NCTC12858_00145"/>
<feature type="transmembrane region" description="Helical" evidence="6">
    <location>
        <begin position="103"/>
        <end position="120"/>
    </location>
</feature>
<proteinExistence type="inferred from homology"/>
<dbReference type="InterPro" id="IPR007267">
    <property type="entry name" value="GtrA_DPMS_TM"/>
</dbReference>
<dbReference type="PANTHER" id="PTHR38459:SF1">
    <property type="entry name" value="PROPHAGE BACTOPRENOL-LINKED GLUCOSE TRANSLOCASE HOMOLOG"/>
    <property type="match status" value="1"/>
</dbReference>
<sequence length="135" mass="15800">MLRRKTLIQLIKYGLIGVSNTLITAIVIWVLLKKADSPDWIANLLGYTAGIINSFVWNRKWTFSSEHSWTRDFLIFLLAFLICYLIQYAAVFVLNRHTTYDSYYNHVIGMLLYTILNFLFNKYITFSPVSKQCEA</sequence>
<dbReference type="Proteomes" id="UP000249300">
    <property type="component" value="Chromosome 1"/>
</dbReference>
<evidence type="ECO:0000313" key="8">
    <source>
        <dbReference type="EMBL" id="KGN93808.1"/>
    </source>
</evidence>
<evidence type="ECO:0000256" key="5">
    <source>
        <dbReference type="ARBA" id="ARBA00023136"/>
    </source>
</evidence>
<feature type="transmembrane region" description="Helical" evidence="6">
    <location>
        <begin position="73"/>
        <end position="91"/>
    </location>
</feature>
<evidence type="ECO:0000256" key="4">
    <source>
        <dbReference type="ARBA" id="ARBA00022989"/>
    </source>
</evidence>
<dbReference type="EMBL" id="JQJC01000023">
    <property type="protein sequence ID" value="KGN93808.1"/>
    <property type="molecule type" value="Genomic_DNA"/>
</dbReference>
<comment type="subcellular location">
    <subcellularLocation>
        <location evidence="1">Membrane</location>
        <topology evidence="1">Multi-pass membrane protein</topology>
    </subcellularLocation>
</comment>
<dbReference type="InterPro" id="IPR051401">
    <property type="entry name" value="GtrA_CellWall_Glycosyl"/>
</dbReference>
<dbReference type="Pfam" id="PF04138">
    <property type="entry name" value="GtrA_DPMS_TM"/>
    <property type="match status" value="1"/>
</dbReference>
<feature type="transmembrane region" description="Helical" evidence="6">
    <location>
        <begin position="12"/>
        <end position="32"/>
    </location>
</feature>
<dbReference type="PANTHER" id="PTHR38459">
    <property type="entry name" value="PROPHAGE BACTOPRENOL-LINKED GLUCOSE TRANSLOCASE HOMOLOG"/>
    <property type="match status" value="1"/>
</dbReference>
<comment type="similarity">
    <text evidence="2">Belongs to the GtrA family.</text>
</comment>
<gene>
    <name evidence="8" type="ORF">HQ38_08170</name>
    <name evidence="9" type="ORF">NCTC12858_00145</name>
</gene>
<name>A0A0A2FS24_9PORP</name>
<evidence type="ECO:0000256" key="2">
    <source>
        <dbReference type="ARBA" id="ARBA00009399"/>
    </source>
</evidence>
<evidence type="ECO:0000313" key="10">
    <source>
        <dbReference type="Proteomes" id="UP000030136"/>
    </source>
</evidence>
<evidence type="ECO:0000259" key="7">
    <source>
        <dbReference type="Pfam" id="PF04138"/>
    </source>
</evidence>
<dbReference type="GO" id="GO:0005886">
    <property type="term" value="C:plasma membrane"/>
    <property type="evidence" value="ECO:0007669"/>
    <property type="project" value="TreeGrafter"/>
</dbReference>
<keyword evidence="5 6" id="KW-0472">Membrane</keyword>
<dbReference type="RefSeq" id="WP_036888420.1">
    <property type="nucleotide sequence ID" value="NZ_FUXH01000005.1"/>
</dbReference>
<evidence type="ECO:0000256" key="1">
    <source>
        <dbReference type="ARBA" id="ARBA00004141"/>
    </source>
</evidence>
<keyword evidence="4 6" id="KW-1133">Transmembrane helix</keyword>
<dbReference type="GO" id="GO:0000271">
    <property type="term" value="P:polysaccharide biosynthetic process"/>
    <property type="evidence" value="ECO:0007669"/>
    <property type="project" value="InterPro"/>
</dbReference>
<organism evidence="8 10">
    <name type="scientific">Porphyromonas crevioricanis</name>
    <dbReference type="NCBI Taxonomy" id="393921"/>
    <lineage>
        <taxon>Bacteria</taxon>
        <taxon>Pseudomonadati</taxon>
        <taxon>Bacteroidota</taxon>
        <taxon>Bacteroidia</taxon>
        <taxon>Bacteroidales</taxon>
        <taxon>Porphyromonadaceae</taxon>
        <taxon>Porphyromonas</taxon>
    </lineage>
</organism>
<dbReference type="STRING" id="393921.HQ45_06975"/>
<evidence type="ECO:0000313" key="9">
    <source>
        <dbReference type="EMBL" id="SQH72332.1"/>
    </source>
</evidence>
<protein>
    <submittedName>
        <fullName evidence="9">GtrA-like protein</fullName>
    </submittedName>
    <submittedName>
        <fullName evidence="8">Sugar translocase</fullName>
    </submittedName>
</protein>
<dbReference type="Proteomes" id="UP000030136">
    <property type="component" value="Unassembled WGS sequence"/>
</dbReference>